<dbReference type="InterPro" id="IPR011989">
    <property type="entry name" value="ARM-like"/>
</dbReference>
<dbReference type="Gene3D" id="1.25.10.10">
    <property type="entry name" value="Leucine-rich Repeat Variant"/>
    <property type="match status" value="2"/>
</dbReference>
<dbReference type="InterPro" id="IPR016024">
    <property type="entry name" value="ARM-type_fold"/>
</dbReference>
<dbReference type="GO" id="GO:0016491">
    <property type="term" value="F:oxidoreductase activity"/>
    <property type="evidence" value="ECO:0007669"/>
    <property type="project" value="TreeGrafter"/>
</dbReference>
<sequence>MTETGKLYHRSHEFHPKGVPVQQQLHDEWTLDLAPVFSRVEREDGFIVFSKPDLEIWAVVYCEQPFDSEAAVRSYLAWRNPDESDVSFRPNSEGISGRAFLTSTTEGERFLAVAASLGRIIELDFRFQDKSAVETAVSIWHTLQHSPPAWVKQCSHVEPPLSGLREALERGTNIEAAIDDVLDREQTATATAVLLESVRCESATVRQASCDAFAILDDATEEVTDALRERLKDDVIQVRASAAEALLDLGAPAESVVPSLIEGLQKREAPLPIGEDRIQGVCGYLCVPDRYHAARILSAVGEAARPARDALLEHQLDESGDVRLQVAEALLNLGEPLENVLPPLRDGLHNPDLSHRERMRIAQSLLEHGESHNDVLPTVIEVLGKTTDDSARVEALEVLGQIGHSNRELIEAFLIELSSDADEETGHSIQNTLKHLREPDQERS</sequence>
<dbReference type="Proteomes" id="UP000320839">
    <property type="component" value="Chromosome"/>
</dbReference>
<gene>
    <name evidence="1" type="ORF">Pan153_23510</name>
</gene>
<evidence type="ECO:0008006" key="3">
    <source>
        <dbReference type="Google" id="ProtNLM"/>
    </source>
</evidence>
<reference evidence="1 2" key="1">
    <citation type="submission" date="2019-02" db="EMBL/GenBank/DDBJ databases">
        <title>Deep-cultivation of Planctomycetes and their phenomic and genomic characterization uncovers novel biology.</title>
        <authorList>
            <person name="Wiegand S."/>
            <person name="Jogler M."/>
            <person name="Boedeker C."/>
            <person name="Pinto D."/>
            <person name="Vollmers J."/>
            <person name="Rivas-Marin E."/>
            <person name="Kohn T."/>
            <person name="Peeters S.H."/>
            <person name="Heuer A."/>
            <person name="Rast P."/>
            <person name="Oberbeckmann S."/>
            <person name="Bunk B."/>
            <person name="Jeske O."/>
            <person name="Meyerdierks A."/>
            <person name="Storesund J.E."/>
            <person name="Kallscheuer N."/>
            <person name="Luecker S."/>
            <person name="Lage O.M."/>
            <person name="Pohl T."/>
            <person name="Merkel B.J."/>
            <person name="Hornburger P."/>
            <person name="Mueller R.-W."/>
            <person name="Bruemmer F."/>
            <person name="Labrenz M."/>
            <person name="Spormann A.M."/>
            <person name="Op den Camp H."/>
            <person name="Overmann J."/>
            <person name="Amann R."/>
            <person name="Jetten M.S.M."/>
            <person name="Mascher T."/>
            <person name="Medema M.H."/>
            <person name="Devos D.P."/>
            <person name="Kaster A.-K."/>
            <person name="Ovreas L."/>
            <person name="Rohde M."/>
            <person name="Galperin M.Y."/>
            <person name="Jogler C."/>
        </authorList>
    </citation>
    <scope>NUCLEOTIDE SEQUENCE [LARGE SCALE GENOMIC DNA]</scope>
    <source>
        <strain evidence="1 2">Pan153</strain>
    </source>
</reference>
<name>A0A518FN06_9PLAN</name>
<dbReference type="AlphaFoldDB" id="A0A518FN06"/>
<organism evidence="1 2">
    <name type="scientific">Gimesia panareensis</name>
    <dbReference type="NCBI Taxonomy" id="2527978"/>
    <lineage>
        <taxon>Bacteria</taxon>
        <taxon>Pseudomonadati</taxon>
        <taxon>Planctomycetota</taxon>
        <taxon>Planctomycetia</taxon>
        <taxon>Planctomycetales</taxon>
        <taxon>Planctomycetaceae</taxon>
        <taxon>Gimesia</taxon>
    </lineage>
</organism>
<evidence type="ECO:0000313" key="1">
    <source>
        <dbReference type="EMBL" id="QDV17697.1"/>
    </source>
</evidence>
<evidence type="ECO:0000313" key="2">
    <source>
        <dbReference type="Proteomes" id="UP000320839"/>
    </source>
</evidence>
<dbReference type="PANTHER" id="PTHR12697">
    <property type="entry name" value="PBS LYASE HEAT-LIKE PROTEIN"/>
    <property type="match status" value="1"/>
</dbReference>
<dbReference type="PANTHER" id="PTHR12697:SF5">
    <property type="entry name" value="DEOXYHYPUSINE HYDROXYLASE"/>
    <property type="match status" value="1"/>
</dbReference>
<dbReference type="InterPro" id="IPR004155">
    <property type="entry name" value="PBS_lyase_HEAT"/>
</dbReference>
<accession>A0A518FN06</accession>
<proteinExistence type="predicted"/>
<protein>
    <recommendedName>
        <fullName evidence="3">Lyase</fullName>
    </recommendedName>
</protein>
<dbReference type="EMBL" id="CP036317">
    <property type="protein sequence ID" value="QDV17697.1"/>
    <property type="molecule type" value="Genomic_DNA"/>
</dbReference>
<dbReference type="SMART" id="SM00567">
    <property type="entry name" value="EZ_HEAT"/>
    <property type="match status" value="5"/>
</dbReference>
<dbReference type="SUPFAM" id="SSF48371">
    <property type="entry name" value="ARM repeat"/>
    <property type="match status" value="1"/>
</dbReference>